<proteinExistence type="predicted"/>
<accession>A0A9N9IV43</accession>
<organism evidence="1 2">
    <name type="scientific">Acaulospora morrowiae</name>
    <dbReference type="NCBI Taxonomy" id="94023"/>
    <lineage>
        <taxon>Eukaryota</taxon>
        <taxon>Fungi</taxon>
        <taxon>Fungi incertae sedis</taxon>
        <taxon>Mucoromycota</taxon>
        <taxon>Glomeromycotina</taxon>
        <taxon>Glomeromycetes</taxon>
        <taxon>Diversisporales</taxon>
        <taxon>Acaulosporaceae</taxon>
        <taxon>Acaulospora</taxon>
    </lineage>
</organism>
<protein>
    <submittedName>
        <fullName evidence="1">13781_t:CDS:1</fullName>
    </submittedName>
</protein>
<feature type="non-terminal residue" evidence="1">
    <location>
        <position position="1"/>
    </location>
</feature>
<comment type="caution">
    <text evidence="1">The sequence shown here is derived from an EMBL/GenBank/DDBJ whole genome shotgun (WGS) entry which is preliminary data.</text>
</comment>
<sequence length="187" mass="21843">VFGDIWSTCPIKIYEYFSKRNPREWNIIDFLNECNPDTYQQIIERYLSSLEEIIKSKEGVEREKAQKLFDKYKKSSSRVRHRQSPSLSDGSRLDRTLARNWWDERTRSFEVDQLSIHLHFTGIGTVNGNTGNVNVGIIDTISSVSKKRKFLEIDESNTTNTKDINKVDVDNIINDEQVKGHNLEESW</sequence>
<gene>
    <name evidence="1" type="ORF">AMORRO_LOCUS15351</name>
</gene>
<dbReference type="AlphaFoldDB" id="A0A9N9IV43"/>
<evidence type="ECO:0000313" key="1">
    <source>
        <dbReference type="EMBL" id="CAG8751116.1"/>
    </source>
</evidence>
<evidence type="ECO:0000313" key="2">
    <source>
        <dbReference type="Proteomes" id="UP000789342"/>
    </source>
</evidence>
<dbReference type="EMBL" id="CAJVPV010035531">
    <property type="protein sequence ID" value="CAG8751116.1"/>
    <property type="molecule type" value="Genomic_DNA"/>
</dbReference>
<dbReference type="Proteomes" id="UP000789342">
    <property type="component" value="Unassembled WGS sequence"/>
</dbReference>
<keyword evidence="2" id="KW-1185">Reference proteome</keyword>
<feature type="non-terminal residue" evidence="1">
    <location>
        <position position="187"/>
    </location>
</feature>
<name>A0A9N9IV43_9GLOM</name>
<dbReference type="OrthoDB" id="2430695at2759"/>
<reference evidence="1" key="1">
    <citation type="submission" date="2021-06" db="EMBL/GenBank/DDBJ databases">
        <authorList>
            <person name="Kallberg Y."/>
            <person name="Tangrot J."/>
            <person name="Rosling A."/>
        </authorList>
    </citation>
    <scope>NUCLEOTIDE SEQUENCE</scope>
    <source>
        <strain evidence="1">CL551</strain>
    </source>
</reference>